<name>U2EBH1_9MOLU</name>
<dbReference type="InParanoid" id="U2EBH1"/>
<dbReference type="Proteomes" id="UP000005707">
    <property type="component" value="Unassembled WGS sequence"/>
</dbReference>
<comment type="catalytic activity">
    <reaction evidence="6">
        <text>dTTP + H2O = dTMP + diphosphate + H(+)</text>
        <dbReference type="Rhea" id="RHEA:28534"/>
        <dbReference type="ChEBI" id="CHEBI:15377"/>
        <dbReference type="ChEBI" id="CHEBI:15378"/>
        <dbReference type="ChEBI" id="CHEBI:33019"/>
        <dbReference type="ChEBI" id="CHEBI:37568"/>
        <dbReference type="ChEBI" id="CHEBI:63528"/>
        <dbReference type="EC" id="3.6.1.9"/>
    </reaction>
</comment>
<organism evidence="7 8">
    <name type="scientific">Haloplasma contractile SSD-17B</name>
    <dbReference type="NCBI Taxonomy" id="1033810"/>
    <lineage>
        <taxon>Bacteria</taxon>
        <taxon>Bacillati</taxon>
        <taxon>Mycoplasmatota</taxon>
        <taxon>Mollicutes</taxon>
        <taxon>Haloplasmatales</taxon>
        <taxon>Haloplasmataceae</taxon>
        <taxon>Haloplasma</taxon>
    </lineage>
</organism>
<dbReference type="HAMAP" id="MF_00528">
    <property type="entry name" value="Maf"/>
    <property type="match status" value="1"/>
</dbReference>
<evidence type="ECO:0000256" key="4">
    <source>
        <dbReference type="ARBA" id="ARBA00022801"/>
    </source>
</evidence>
<dbReference type="GO" id="GO:0009117">
    <property type="term" value="P:nucleotide metabolic process"/>
    <property type="evidence" value="ECO:0007669"/>
    <property type="project" value="UniProtKB-KW"/>
</dbReference>
<evidence type="ECO:0000256" key="3">
    <source>
        <dbReference type="ARBA" id="ARBA00022490"/>
    </source>
</evidence>
<keyword evidence="3 6" id="KW-0963">Cytoplasm</keyword>
<dbReference type="EC" id="3.6.1.9" evidence="6"/>
<dbReference type="GO" id="GO:0016746">
    <property type="term" value="F:acyltransferase activity"/>
    <property type="evidence" value="ECO:0007669"/>
    <property type="project" value="UniProtKB-KW"/>
</dbReference>
<dbReference type="AlphaFoldDB" id="U2EBH1"/>
<dbReference type="GO" id="GO:0036218">
    <property type="term" value="F:dTTP diphosphatase activity"/>
    <property type="evidence" value="ECO:0007669"/>
    <property type="project" value="RHEA"/>
</dbReference>
<dbReference type="Pfam" id="PF02545">
    <property type="entry name" value="Maf"/>
    <property type="match status" value="1"/>
</dbReference>
<dbReference type="STRING" id="1033810.HLPCO_001414"/>
<dbReference type="CDD" id="cd00555">
    <property type="entry name" value="Maf"/>
    <property type="match status" value="1"/>
</dbReference>
<evidence type="ECO:0000256" key="1">
    <source>
        <dbReference type="ARBA" id="ARBA00001968"/>
    </source>
</evidence>
<evidence type="ECO:0000256" key="2">
    <source>
        <dbReference type="ARBA" id="ARBA00004496"/>
    </source>
</evidence>
<dbReference type="GO" id="GO:0005737">
    <property type="term" value="C:cytoplasm"/>
    <property type="evidence" value="ECO:0007669"/>
    <property type="project" value="UniProtKB-SubCell"/>
</dbReference>
<comment type="function">
    <text evidence="6">Nucleoside triphosphate pyrophosphatase that hydrolyzes dTTP and UTP. May have a dual role in cell division arrest and in preventing the incorporation of modified nucleotides into cellular nucleic acids.</text>
</comment>
<protein>
    <recommendedName>
        <fullName evidence="6">dTTP/UTP pyrophosphatase</fullName>
        <shortName evidence="6">dTTPase/UTPase</shortName>
        <ecNumber evidence="6">3.6.1.9</ecNumber>
    </recommendedName>
    <alternativeName>
        <fullName evidence="6">Nucleoside triphosphate pyrophosphatase</fullName>
    </alternativeName>
    <alternativeName>
        <fullName evidence="6">Nucleotide pyrophosphatase</fullName>
        <shortName evidence="6">Nucleotide PPase</shortName>
    </alternativeName>
</protein>
<dbReference type="eggNOG" id="COG0424">
    <property type="taxonomic scope" value="Bacteria"/>
</dbReference>
<comment type="subcellular location">
    <subcellularLocation>
        <location evidence="2 6">Cytoplasm</location>
    </subcellularLocation>
</comment>
<accession>U2EBH1</accession>
<comment type="caution">
    <text evidence="6">Lacks conserved residue(s) required for the propagation of feature annotation.</text>
</comment>
<reference evidence="7 8" key="1">
    <citation type="journal article" date="2011" name="J. Bacteriol.">
        <title>Genome sequence of Haloplasma contractile, an unusual contractile bacterium from a deep-sea anoxic brine lake.</title>
        <authorList>
            <person name="Antunes A."/>
            <person name="Alam I."/>
            <person name="El Dorry H."/>
            <person name="Siam R."/>
            <person name="Robertson A."/>
            <person name="Bajic V.B."/>
            <person name="Stingl U."/>
        </authorList>
    </citation>
    <scope>NUCLEOTIDE SEQUENCE [LARGE SCALE GENOMIC DNA]</scope>
    <source>
        <strain evidence="7 8">SSD-17B</strain>
    </source>
</reference>
<dbReference type="GO" id="GO:0036221">
    <property type="term" value="F:UTP diphosphatase activity"/>
    <property type="evidence" value="ECO:0007669"/>
    <property type="project" value="RHEA"/>
</dbReference>
<feature type="site" description="Important for substrate specificity" evidence="6">
    <location>
        <position position="70"/>
    </location>
</feature>
<dbReference type="PIRSF" id="PIRSF006305">
    <property type="entry name" value="Maf"/>
    <property type="match status" value="1"/>
</dbReference>
<dbReference type="Gene3D" id="3.90.950.10">
    <property type="match status" value="1"/>
</dbReference>
<dbReference type="FunCoup" id="U2EBH1">
    <property type="interactions" value="332"/>
</dbReference>
<keyword evidence="8" id="KW-1185">Reference proteome</keyword>
<dbReference type="EMBL" id="AFNU02000004">
    <property type="protein sequence ID" value="ERJ12428.1"/>
    <property type="molecule type" value="Genomic_DNA"/>
</dbReference>
<dbReference type="NCBIfam" id="TIGR00172">
    <property type="entry name" value="maf"/>
    <property type="match status" value="1"/>
</dbReference>
<feature type="site" description="Important for substrate specificity" evidence="6">
    <location>
        <position position="12"/>
    </location>
</feature>
<dbReference type="OrthoDB" id="9807767at2"/>
<evidence type="ECO:0000256" key="6">
    <source>
        <dbReference type="HAMAP-Rule" id="MF_00528"/>
    </source>
</evidence>
<proteinExistence type="inferred from homology"/>
<keyword evidence="7" id="KW-0808">Transferase</keyword>
<keyword evidence="4 6" id="KW-0378">Hydrolase</keyword>
<feature type="active site" description="Proton acceptor" evidence="6">
    <location>
        <position position="69"/>
    </location>
</feature>
<feature type="site" description="Important for substrate specificity" evidence="6">
    <location>
        <position position="152"/>
    </location>
</feature>
<dbReference type="SUPFAM" id="SSF52972">
    <property type="entry name" value="ITPase-like"/>
    <property type="match status" value="1"/>
</dbReference>
<reference evidence="7 8" key="2">
    <citation type="journal article" date="2013" name="PLoS ONE">
        <title>INDIGO - INtegrated Data Warehouse of MIcrobial GenOmes with Examples from the Red Sea Extremophiles.</title>
        <authorList>
            <person name="Alam I."/>
            <person name="Antunes A."/>
            <person name="Kamau A.A."/>
            <person name="Ba Alawi W."/>
            <person name="Kalkatawi M."/>
            <person name="Stingl U."/>
            <person name="Bajic V.B."/>
        </authorList>
    </citation>
    <scope>NUCLEOTIDE SEQUENCE [LARGE SCALE GENOMIC DNA]</scope>
    <source>
        <strain evidence="7 8">SSD-17B</strain>
    </source>
</reference>
<evidence type="ECO:0000256" key="5">
    <source>
        <dbReference type="ARBA" id="ARBA00023080"/>
    </source>
</evidence>
<comment type="caution">
    <text evidence="7">The sequence shown here is derived from an EMBL/GenBank/DDBJ whole genome shotgun (WGS) entry which is preliminary data.</text>
</comment>
<gene>
    <name evidence="7" type="primary">maf</name>
    <name evidence="7" type="ORF">HLPCO_001414</name>
</gene>
<sequence>MNRIILASQSPRRKELLTMLGYDFTVQKSDVDETVSESMPTDDVAVYLAELKGEAVLKKFPGNIVIAADTVVINNDSILGKPKNEDDALEILKTLSGQEHKVITGVAILTDDKMISFSSKTTVSFYDLSDYEIKQYIDSKEPMDKAGAYGIQGLGGLFVKNINGDFYSVMGLPIAKLNKELKRFLS</sequence>
<dbReference type="PANTHER" id="PTHR43213:SF5">
    <property type="entry name" value="BIFUNCTIONAL DTTP_UTP PYROPHOSPHATASE_METHYLTRANSFERASE PROTEIN-RELATED"/>
    <property type="match status" value="1"/>
</dbReference>
<dbReference type="InterPro" id="IPR029001">
    <property type="entry name" value="ITPase-like_fam"/>
</dbReference>
<evidence type="ECO:0000313" key="7">
    <source>
        <dbReference type="EMBL" id="ERJ12428.1"/>
    </source>
</evidence>
<comment type="similarity">
    <text evidence="6">Belongs to the Maf family. YhdE subfamily.</text>
</comment>
<dbReference type="InterPro" id="IPR003697">
    <property type="entry name" value="Maf-like"/>
</dbReference>
<comment type="cofactor">
    <cofactor evidence="1 6">
        <name>a divalent metal cation</name>
        <dbReference type="ChEBI" id="CHEBI:60240"/>
    </cofactor>
</comment>
<keyword evidence="5 6" id="KW-0546">Nucleotide metabolism</keyword>
<keyword evidence="7" id="KW-0012">Acyltransferase</keyword>
<dbReference type="RefSeq" id="WP_008824994.1">
    <property type="nucleotide sequence ID" value="NZ_AFNU02000004.1"/>
</dbReference>
<evidence type="ECO:0000313" key="8">
    <source>
        <dbReference type="Proteomes" id="UP000005707"/>
    </source>
</evidence>
<comment type="catalytic activity">
    <reaction evidence="6">
        <text>UTP + H2O = UMP + diphosphate + H(+)</text>
        <dbReference type="Rhea" id="RHEA:29395"/>
        <dbReference type="ChEBI" id="CHEBI:15377"/>
        <dbReference type="ChEBI" id="CHEBI:15378"/>
        <dbReference type="ChEBI" id="CHEBI:33019"/>
        <dbReference type="ChEBI" id="CHEBI:46398"/>
        <dbReference type="ChEBI" id="CHEBI:57865"/>
        <dbReference type="EC" id="3.6.1.9"/>
    </reaction>
</comment>
<dbReference type="FunFam" id="3.90.950.10:FF:000005">
    <property type="entry name" value="7-methyl-GTP pyrophosphatase"/>
    <property type="match status" value="1"/>
</dbReference>
<dbReference type="PANTHER" id="PTHR43213">
    <property type="entry name" value="BIFUNCTIONAL DTTP/UTP PYROPHOSPHATASE/METHYLTRANSFERASE PROTEIN-RELATED"/>
    <property type="match status" value="1"/>
</dbReference>